<dbReference type="InterPro" id="IPR057739">
    <property type="entry name" value="Glyco_hydro_29_N"/>
</dbReference>
<sequence>MSDDVPPAQPTAPTSPPTTTDVRWPERPAPLDDVAELARVQAVIDAGPYDDTWESLAAYTVPDWFRDAKFGVFLHWGAYAVPAFGNEWYARNMYLPGTPEFEHHRATYGEHTAFGYKDFLPRFTAEHWDPVDWASLFRQAGAQFVVPVAEHHDGFAMYETARSRWNSTTIGPHRDVVGELGAAVRDQWMVLGVSSHRAEHWFFMNGGTTFPSDVTDPEFSDFYGPAQREELAPNEEHLIDWFLRTVELIDRHRPQVLWFDWWIEQPVFKPWLRRLAAYYYNEAARWGREVVIQYKWDAFAPGTAVLDLERGAMASTHPDVWQNDTSIARTSWSWIPDHRYKTLPELVAELVDVVAKNGVLLLNIGPKADGTIADTERELLTGIGDWLRVNGQAVYGSRPWVVPSEGPTVEVEGSFIDAEERRFTARDVRFTTQERYGNVRVYATLLDWPADGVARIEAFGTAANRLERPIASVDLLGHGEVEWHQGADALEVTLPAERPSAVGAVIRVTREAVEGHPRLPFELTL</sequence>
<dbReference type="PIRSF" id="PIRSF001092">
    <property type="entry name" value="Alpha-L-fucosidase"/>
    <property type="match status" value="1"/>
</dbReference>
<keyword evidence="5" id="KW-0378">Hydrolase</keyword>
<dbReference type="InterPro" id="IPR013780">
    <property type="entry name" value="Glyco_hydro_b"/>
</dbReference>
<dbReference type="Gene3D" id="3.20.20.80">
    <property type="entry name" value="Glycosidases"/>
    <property type="match status" value="1"/>
</dbReference>
<dbReference type="PANTHER" id="PTHR10030:SF37">
    <property type="entry name" value="ALPHA-L-FUCOSIDASE-RELATED"/>
    <property type="match status" value="1"/>
</dbReference>
<reference evidence="11" key="1">
    <citation type="submission" date="2016-10" db="EMBL/GenBank/DDBJ databases">
        <authorList>
            <person name="Varghese N."/>
            <person name="Submissions S."/>
        </authorList>
    </citation>
    <scope>NUCLEOTIDE SEQUENCE [LARGE SCALE GENOMIC DNA]</scope>
    <source>
        <strain evidence="11">CGMCC 4.6856</strain>
    </source>
</reference>
<protein>
    <recommendedName>
        <fullName evidence="3">alpha-L-fucosidase</fullName>
        <ecNumber evidence="3">3.2.1.51</ecNumber>
    </recommendedName>
</protein>
<comment type="function">
    <text evidence="1">Alpha-L-fucosidase is responsible for hydrolyzing the alpha-1,6-linked fucose joined to the reducing-end N-acetylglucosamine of the carbohydrate moieties of glycoproteins.</text>
</comment>
<dbReference type="PANTHER" id="PTHR10030">
    <property type="entry name" value="ALPHA-L-FUCOSIDASE"/>
    <property type="match status" value="1"/>
</dbReference>
<dbReference type="GO" id="GO:0006004">
    <property type="term" value="P:fucose metabolic process"/>
    <property type="evidence" value="ECO:0007669"/>
    <property type="project" value="InterPro"/>
</dbReference>
<dbReference type="GO" id="GO:0004560">
    <property type="term" value="F:alpha-L-fucosidase activity"/>
    <property type="evidence" value="ECO:0007669"/>
    <property type="project" value="InterPro"/>
</dbReference>
<feature type="compositionally biased region" description="Pro residues" evidence="7">
    <location>
        <begin position="7"/>
        <end position="16"/>
    </location>
</feature>
<organism evidence="10 11">
    <name type="scientific">Microlunatus flavus</name>
    <dbReference type="NCBI Taxonomy" id="1036181"/>
    <lineage>
        <taxon>Bacteria</taxon>
        <taxon>Bacillati</taxon>
        <taxon>Actinomycetota</taxon>
        <taxon>Actinomycetes</taxon>
        <taxon>Propionibacteriales</taxon>
        <taxon>Propionibacteriaceae</taxon>
        <taxon>Microlunatus</taxon>
    </lineage>
</organism>
<accession>A0A1H9JFY3</accession>
<dbReference type="EC" id="3.2.1.51" evidence="3"/>
<comment type="similarity">
    <text evidence="2">Belongs to the glycosyl hydrolase 29 family.</text>
</comment>
<evidence type="ECO:0000256" key="7">
    <source>
        <dbReference type="SAM" id="MobiDB-lite"/>
    </source>
</evidence>
<dbReference type="PRINTS" id="PR00741">
    <property type="entry name" value="GLHYDRLASE29"/>
</dbReference>
<evidence type="ECO:0000259" key="9">
    <source>
        <dbReference type="Pfam" id="PF16757"/>
    </source>
</evidence>
<evidence type="ECO:0000256" key="2">
    <source>
        <dbReference type="ARBA" id="ARBA00007951"/>
    </source>
</evidence>
<evidence type="ECO:0000256" key="6">
    <source>
        <dbReference type="ARBA" id="ARBA00023295"/>
    </source>
</evidence>
<dbReference type="EMBL" id="FOFA01000006">
    <property type="protein sequence ID" value="SEQ85814.1"/>
    <property type="molecule type" value="Genomic_DNA"/>
</dbReference>
<keyword evidence="6" id="KW-0326">Glycosidase</keyword>
<dbReference type="Pfam" id="PF01120">
    <property type="entry name" value="Alpha_L_fucos"/>
    <property type="match status" value="1"/>
</dbReference>
<evidence type="ECO:0000259" key="8">
    <source>
        <dbReference type="Pfam" id="PF01120"/>
    </source>
</evidence>
<evidence type="ECO:0000256" key="5">
    <source>
        <dbReference type="ARBA" id="ARBA00022801"/>
    </source>
</evidence>
<proteinExistence type="inferred from homology"/>
<gene>
    <name evidence="10" type="ORF">SAMN05421756_106195</name>
</gene>
<feature type="domain" description="Glycoside hydrolase family 29 N-terminal" evidence="8">
    <location>
        <begin position="40"/>
        <end position="392"/>
    </location>
</feature>
<keyword evidence="11" id="KW-1185">Reference proteome</keyword>
<evidence type="ECO:0000256" key="3">
    <source>
        <dbReference type="ARBA" id="ARBA00012662"/>
    </source>
</evidence>
<dbReference type="Proteomes" id="UP000198504">
    <property type="component" value="Unassembled WGS sequence"/>
</dbReference>
<evidence type="ECO:0000313" key="10">
    <source>
        <dbReference type="EMBL" id="SEQ85814.1"/>
    </source>
</evidence>
<dbReference type="GO" id="GO:0005764">
    <property type="term" value="C:lysosome"/>
    <property type="evidence" value="ECO:0007669"/>
    <property type="project" value="TreeGrafter"/>
</dbReference>
<dbReference type="STRING" id="1036181.SAMN05421756_106195"/>
<dbReference type="SUPFAM" id="SSF51445">
    <property type="entry name" value="(Trans)glycosidases"/>
    <property type="match status" value="1"/>
</dbReference>
<dbReference type="InterPro" id="IPR031919">
    <property type="entry name" value="Fucosidase_C"/>
</dbReference>
<dbReference type="AlphaFoldDB" id="A0A1H9JFY3"/>
<feature type="domain" description="Alpha-L-fucosidase C-terminal" evidence="9">
    <location>
        <begin position="425"/>
        <end position="502"/>
    </location>
</feature>
<dbReference type="Pfam" id="PF16757">
    <property type="entry name" value="Fucosidase_C"/>
    <property type="match status" value="1"/>
</dbReference>
<evidence type="ECO:0000256" key="4">
    <source>
        <dbReference type="ARBA" id="ARBA00022729"/>
    </source>
</evidence>
<dbReference type="OrthoDB" id="5526311at2"/>
<name>A0A1H9JFY3_9ACTN</name>
<dbReference type="GO" id="GO:0016139">
    <property type="term" value="P:glycoside catabolic process"/>
    <property type="evidence" value="ECO:0007669"/>
    <property type="project" value="TreeGrafter"/>
</dbReference>
<dbReference type="SMART" id="SM00812">
    <property type="entry name" value="Alpha_L_fucos"/>
    <property type="match status" value="1"/>
</dbReference>
<dbReference type="InterPro" id="IPR000933">
    <property type="entry name" value="Glyco_hydro_29"/>
</dbReference>
<feature type="region of interest" description="Disordered" evidence="7">
    <location>
        <begin position="1"/>
        <end position="27"/>
    </location>
</feature>
<evidence type="ECO:0000313" key="11">
    <source>
        <dbReference type="Proteomes" id="UP000198504"/>
    </source>
</evidence>
<keyword evidence="4" id="KW-0732">Signal</keyword>
<evidence type="ECO:0000256" key="1">
    <source>
        <dbReference type="ARBA" id="ARBA00004071"/>
    </source>
</evidence>
<dbReference type="RefSeq" id="WP_091182336.1">
    <property type="nucleotide sequence ID" value="NZ_FOFA01000006.1"/>
</dbReference>
<dbReference type="Gene3D" id="2.60.40.1180">
    <property type="entry name" value="Golgi alpha-mannosidase II"/>
    <property type="match status" value="1"/>
</dbReference>
<dbReference type="InterPro" id="IPR016286">
    <property type="entry name" value="FUC_metazoa-typ"/>
</dbReference>
<dbReference type="InterPro" id="IPR017853">
    <property type="entry name" value="GH"/>
</dbReference>